<dbReference type="Gene3D" id="3.30.1330.200">
    <property type="match status" value="1"/>
</dbReference>
<proteinExistence type="inferred from homology"/>
<dbReference type="HOGENOM" id="CLU_087854_1_2_5"/>
<keyword evidence="1 3" id="KW-0145">Chemotaxis</keyword>
<dbReference type="GO" id="GO:0006935">
    <property type="term" value="P:chemotaxis"/>
    <property type="evidence" value="ECO:0007669"/>
    <property type="project" value="UniProtKB-UniRule"/>
</dbReference>
<sequence>MMEGGDRPWGLDTLKAVEGSVPSRFIGPGDVYCSRIPHLVTTILGSCVAVCLFDPAVGIGGMNHFVLPFHPSGEAPSTRHGDYATATLIRRLGNLGADPERLRAKVFGGSVMLMGGKNGVPSPLSVGARNVALTRGLLAERGIPIERERVLETSGLMIKMLTSTGDVWVRKVGTASFAHVVPRVEATS</sequence>
<dbReference type="Proteomes" id="UP000033220">
    <property type="component" value="Chromosome DSM 122"/>
</dbReference>
<dbReference type="PANTHER" id="PTHR35147">
    <property type="entry name" value="CHEMORECEPTOR GLUTAMINE DEAMIDASE CHED-RELATED"/>
    <property type="match status" value="1"/>
</dbReference>
<dbReference type="EMBL" id="HE663493">
    <property type="protein sequence ID" value="CCG07080.1"/>
    <property type="molecule type" value="Genomic_DNA"/>
</dbReference>
<comment type="function">
    <text evidence="3">Probably deamidates glutamine residues to glutamate on methyl-accepting chemotaxis receptors (MCPs), playing an important role in chemotaxis.</text>
</comment>
<evidence type="ECO:0000256" key="2">
    <source>
        <dbReference type="ARBA" id="ARBA00022801"/>
    </source>
</evidence>
<comment type="catalytic activity">
    <reaction evidence="3">
        <text>L-glutaminyl-[protein] + H2O = L-glutamyl-[protein] + NH4(+)</text>
        <dbReference type="Rhea" id="RHEA:16441"/>
        <dbReference type="Rhea" id="RHEA-COMP:10207"/>
        <dbReference type="Rhea" id="RHEA-COMP:10208"/>
        <dbReference type="ChEBI" id="CHEBI:15377"/>
        <dbReference type="ChEBI" id="CHEBI:28938"/>
        <dbReference type="ChEBI" id="CHEBI:29973"/>
        <dbReference type="ChEBI" id="CHEBI:30011"/>
        <dbReference type="EC" id="3.5.1.44"/>
    </reaction>
</comment>
<comment type="similarity">
    <text evidence="3">Belongs to the CheD family.</text>
</comment>
<name>H6SP08_PARPM</name>
<protein>
    <recommendedName>
        <fullName evidence="3">Probable chemoreceptor glutamine deamidase CheD</fullName>
        <ecNumber evidence="3">3.5.1.44</ecNumber>
    </recommendedName>
</protein>
<dbReference type="STRING" id="1150469.RSPPHO_00454"/>
<organism evidence="4 5">
    <name type="scientific">Pararhodospirillum photometricum DSM 122</name>
    <dbReference type="NCBI Taxonomy" id="1150469"/>
    <lineage>
        <taxon>Bacteria</taxon>
        <taxon>Pseudomonadati</taxon>
        <taxon>Pseudomonadota</taxon>
        <taxon>Alphaproteobacteria</taxon>
        <taxon>Rhodospirillales</taxon>
        <taxon>Rhodospirillaceae</taxon>
        <taxon>Pararhodospirillum</taxon>
    </lineage>
</organism>
<evidence type="ECO:0000256" key="3">
    <source>
        <dbReference type="HAMAP-Rule" id="MF_01440"/>
    </source>
</evidence>
<dbReference type="eggNOG" id="COG1871">
    <property type="taxonomic scope" value="Bacteria"/>
</dbReference>
<dbReference type="InterPro" id="IPR038592">
    <property type="entry name" value="CheD-like_sf"/>
</dbReference>
<keyword evidence="5" id="KW-1185">Reference proteome</keyword>
<dbReference type="Pfam" id="PF03975">
    <property type="entry name" value="CheD"/>
    <property type="match status" value="1"/>
</dbReference>
<evidence type="ECO:0000313" key="5">
    <source>
        <dbReference type="Proteomes" id="UP000033220"/>
    </source>
</evidence>
<dbReference type="AlphaFoldDB" id="H6SP08"/>
<dbReference type="PATRIC" id="fig|1150469.3.peg.536"/>
<reference evidence="4 5" key="1">
    <citation type="submission" date="2012-02" db="EMBL/GenBank/DDBJ databases">
        <title>Shotgun genome sequence of Phaeospirillum photometricum DSM 122.</title>
        <authorList>
            <person name="Duquesne K."/>
            <person name="Sturgis J."/>
        </authorList>
    </citation>
    <scope>NUCLEOTIDE SEQUENCE [LARGE SCALE GENOMIC DNA]</scope>
    <source>
        <strain evidence="5">DSM122</strain>
    </source>
</reference>
<dbReference type="PANTHER" id="PTHR35147:SF3">
    <property type="entry name" value="CHEMORECEPTOR GLUTAMINE DEAMIDASE CHED 1-RELATED"/>
    <property type="match status" value="1"/>
</dbReference>
<dbReference type="CDD" id="cd16352">
    <property type="entry name" value="CheD"/>
    <property type="match status" value="1"/>
</dbReference>
<gene>
    <name evidence="3 4" type="primary">cheD</name>
    <name evidence="4" type="ORF">RSPPHO_00454</name>
</gene>
<keyword evidence="2 3" id="KW-0378">Hydrolase</keyword>
<dbReference type="KEGG" id="rpm:RSPPHO_00454"/>
<dbReference type="SUPFAM" id="SSF64438">
    <property type="entry name" value="CNF1/YfiH-like putative cysteine hydrolases"/>
    <property type="match status" value="1"/>
</dbReference>
<evidence type="ECO:0000256" key="1">
    <source>
        <dbReference type="ARBA" id="ARBA00022500"/>
    </source>
</evidence>
<accession>H6SP08</accession>
<dbReference type="InterPro" id="IPR005659">
    <property type="entry name" value="Chemorcpt_Glu_NH3ase_CheD"/>
</dbReference>
<evidence type="ECO:0000313" key="4">
    <source>
        <dbReference type="EMBL" id="CCG07080.1"/>
    </source>
</evidence>
<keyword evidence="4" id="KW-0675">Receptor</keyword>
<dbReference type="HAMAP" id="MF_01440">
    <property type="entry name" value="CheD"/>
    <property type="match status" value="1"/>
</dbReference>
<dbReference type="GO" id="GO:0050568">
    <property type="term" value="F:protein-glutamine glutaminase activity"/>
    <property type="evidence" value="ECO:0007669"/>
    <property type="project" value="UniProtKB-UniRule"/>
</dbReference>
<dbReference type="EC" id="3.5.1.44" evidence="3"/>
<dbReference type="InterPro" id="IPR011324">
    <property type="entry name" value="Cytotoxic_necrot_fac-like_cat"/>
</dbReference>